<sequence length="295" mass="32900">MAMTTNIIDSHLHVWASSKESRTFPYAEGQDPPESLTDVASKLALLEQMEIAGVGGSLLVQPINHKFDHSYVISAIKEHPEKFKGMLLHDPSLSSEEAVLRLEQLALKGFVGVRFNPYLWPSKGDGWENMSQGSGLVTFRRAGELQMPVGIMCFRGLQLHLEDIIQLLETCPDTTMILDHFGFTSFSEDGNAAFQELLKLAKYPQLVVKISALFRLGDSAPYEKVRKERFEPLLQAFGPNRLMFGTDFPFVLQQEPSYAGMVKLVSSWIPSDDAQSAVMGKTAERLFGAWGQSKE</sequence>
<reference evidence="4" key="1">
    <citation type="submission" date="2023-08" db="EMBL/GenBank/DDBJ databases">
        <authorList>
            <person name="Audoor S."/>
            <person name="Bilcke G."/>
        </authorList>
    </citation>
    <scope>NUCLEOTIDE SEQUENCE</scope>
</reference>
<evidence type="ECO:0000313" key="4">
    <source>
        <dbReference type="EMBL" id="CAJ1940444.1"/>
    </source>
</evidence>
<dbReference type="InterPro" id="IPR032465">
    <property type="entry name" value="ACMSD"/>
</dbReference>
<keyword evidence="2" id="KW-0210">Decarboxylase</keyword>
<proteinExistence type="inferred from homology"/>
<dbReference type="InterPro" id="IPR032466">
    <property type="entry name" value="Metal_Hydrolase"/>
</dbReference>
<dbReference type="InterPro" id="IPR006680">
    <property type="entry name" value="Amidohydro-rel"/>
</dbReference>
<dbReference type="GO" id="GO:0016787">
    <property type="term" value="F:hydrolase activity"/>
    <property type="evidence" value="ECO:0007669"/>
    <property type="project" value="InterPro"/>
</dbReference>
<dbReference type="AlphaFoldDB" id="A0AAD2CNM3"/>
<evidence type="ECO:0000313" key="5">
    <source>
        <dbReference type="Proteomes" id="UP001295423"/>
    </source>
</evidence>
<evidence type="ECO:0000259" key="3">
    <source>
        <dbReference type="Pfam" id="PF04909"/>
    </source>
</evidence>
<dbReference type="Pfam" id="PF04909">
    <property type="entry name" value="Amidohydro_2"/>
    <property type="match status" value="1"/>
</dbReference>
<name>A0AAD2CNM3_9STRA</name>
<dbReference type="Gene3D" id="3.20.20.140">
    <property type="entry name" value="Metal-dependent hydrolases"/>
    <property type="match status" value="1"/>
</dbReference>
<protein>
    <recommendedName>
        <fullName evidence="3">Amidohydrolase-related domain-containing protein</fullName>
    </recommendedName>
</protein>
<comment type="similarity">
    <text evidence="2">Belongs to the metallo-dependent hydrolases superfamily.</text>
</comment>
<evidence type="ECO:0000256" key="1">
    <source>
        <dbReference type="ARBA" id="ARBA00023239"/>
    </source>
</evidence>
<dbReference type="SUPFAM" id="SSF51556">
    <property type="entry name" value="Metallo-dependent hydrolases"/>
    <property type="match status" value="1"/>
</dbReference>
<dbReference type="Proteomes" id="UP001295423">
    <property type="component" value="Unassembled WGS sequence"/>
</dbReference>
<organism evidence="4 5">
    <name type="scientific">Cylindrotheca closterium</name>
    <dbReference type="NCBI Taxonomy" id="2856"/>
    <lineage>
        <taxon>Eukaryota</taxon>
        <taxon>Sar</taxon>
        <taxon>Stramenopiles</taxon>
        <taxon>Ochrophyta</taxon>
        <taxon>Bacillariophyta</taxon>
        <taxon>Bacillariophyceae</taxon>
        <taxon>Bacillariophycidae</taxon>
        <taxon>Bacillariales</taxon>
        <taxon>Bacillariaceae</taxon>
        <taxon>Cylindrotheca</taxon>
    </lineage>
</organism>
<accession>A0AAD2CNM3</accession>
<comment type="caution">
    <text evidence="4">The sequence shown here is derived from an EMBL/GenBank/DDBJ whole genome shotgun (WGS) entry which is preliminary data.</text>
</comment>
<feature type="domain" description="Amidohydrolase-related" evidence="3">
    <location>
        <begin position="8"/>
        <end position="288"/>
    </location>
</feature>
<dbReference type="GO" id="GO:0016831">
    <property type="term" value="F:carboxy-lyase activity"/>
    <property type="evidence" value="ECO:0007669"/>
    <property type="project" value="UniProtKB-KW"/>
</dbReference>
<keyword evidence="1 2" id="KW-0456">Lyase</keyword>
<dbReference type="EMBL" id="CAKOGP040000890">
    <property type="protein sequence ID" value="CAJ1940444.1"/>
    <property type="molecule type" value="Genomic_DNA"/>
</dbReference>
<dbReference type="PANTHER" id="PTHR21240">
    <property type="entry name" value="2-AMINO-3-CARBOXYLMUCONATE-6-SEMIALDEHYDE DECARBOXYLASE"/>
    <property type="match status" value="1"/>
</dbReference>
<gene>
    <name evidence="4" type="ORF">CYCCA115_LOCUS7045</name>
</gene>
<keyword evidence="5" id="KW-1185">Reference proteome</keyword>
<dbReference type="PANTHER" id="PTHR21240:SF19">
    <property type="entry name" value="CATALYTIC_ HYDROLASE"/>
    <property type="match status" value="1"/>
</dbReference>
<evidence type="ECO:0000256" key="2">
    <source>
        <dbReference type="RuleBase" id="RU366045"/>
    </source>
</evidence>